<accession>A0AAW4WL19</accession>
<evidence type="ECO:0000313" key="2">
    <source>
        <dbReference type="EMBL" id="MCC2242820.1"/>
    </source>
</evidence>
<feature type="transmembrane region" description="Helical" evidence="1">
    <location>
        <begin position="234"/>
        <end position="256"/>
    </location>
</feature>
<reference evidence="2" key="1">
    <citation type="submission" date="2021-10" db="EMBL/GenBank/DDBJ databases">
        <title>Anaerobic single-cell dispensing facilitates the cultivation of human gut bacteria.</title>
        <authorList>
            <person name="Afrizal A."/>
        </authorList>
    </citation>
    <scope>NUCLEOTIDE SEQUENCE</scope>
    <source>
        <strain evidence="2">CLA-AA-H204</strain>
    </source>
</reference>
<protein>
    <recommendedName>
        <fullName evidence="4">ABC transporter permease</fullName>
    </recommendedName>
</protein>
<comment type="caution">
    <text evidence="2">The sequence shown here is derived from an EMBL/GenBank/DDBJ whole genome shotgun (WGS) entry which is preliminary data.</text>
</comment>
<feature type="transmembrane region" description="Helical" evidence="1">
    <location>
        <begin position="195"/>
        <end position="214"/>
    </location>
</feature>
<organism evidence="2 3">
    <name type="scientific">Roseburia amylophila</name>
    <dbReference type="NCBI Taxonomy" id="2981794"/>
    <lineage>
        <taxon>Bacteria</taxon>
        <taxon>Bacillati</taxon>
        <taxon>Bacillota</taxon>
        <taxon>Clostridia</taxon>
        <taxon>Lachnospirales</taxon>
        <taxon>Lachnospiraceae</taxon>
        <taxon>Roseburia</taxon>
    </lineage>
</organism>
<proteinExistence type="predicted"/>
<dbReference type="AlphaFoldDB" id="A0AAW4WL19"/>
<evidence type="ECO:0000256" key="1">
    <source>
        <dbReference type="SAM" id="Phobius"/>
    </source>
</evidence>
<keyword evidence="1" id="KW-1133">Transmembrane helix</keyword>
<evidence type="ECO:0008006" key="4">
    <source>
        <dbReference type="Google" id="ProtNLM"/>
    </source>
</evidence>
<keyword evidence="1" id="KW-0812">Transmembrane</keyword>
<evidence type="ECO:0000313" key="3">
    <source>
        <dbReference type="Proteomes" id="UP001198893"/>
    </source>
</evidence>
<feature type="transmembrane region" description="Helical" evidence="1">
    <location>
        <begin position="92"/>
        <end position="116"/>
    </location>
</feature>
<feature type="transmembrane region" description="Helical" evidence="1">
    <location>
        <begin position="52"/>
        <end position="71"/>
    </location>
</feature>
<keyword evidence="1" id="KW-0472">Membrane</keyword>
<dbReference type="EMBL" id="JAJEQW010000012">
    <property type="protein sequence ID" value="MCC2242820.1"/>
    <property type="molecule type" value="Genomic_DNA"/>
</dbReference>
<gene>
    <name evidence="2" type="ORF">LKD47_10970</name>
</gene>
<feature type="transmembrane region" description="Helical" evidence="1">
    <location>
        <begin position="155"/>
        <end position="183"/>
    </location>
</feature>
<sequence length="265" mass="30116">MLKKYLKMDLYRVFTSAPFWLGVIGVYITMNLMAKVGQPAIDVISRYKVMKFQSVTIAIFAFSSFAYGNALREDQEHHFWQNEILRGDLKSYIWSKVLSGFLAADITVFAGQLLFFQQDSFWHPLLMLEDEFFTANGVDLRGNCFGWFAMHGMPILYLVFSAIIFGLLGGILCLVSMLLSLLAKNQMFAICIPMAGYYFIVTYLGVLFPQGGIWDWNSLFMFSTDVFGNAWISLGYIFLMTILCVIVLGNLIAARVTKEIRGESM</sequence>
<feature type="transmembrane region" description="Helical" evidence="1">
    <location>
        <begin position="12"/>
        <end position="32"/>
    </location>
</feature>
<dbReference type="RefSeq" id="WP_117947278.1">
    <property type="nucleotide sequence ID" value="NZ_JAJEQW010000012.1"/>
</dbReference>
<dbReference type="Proteomes" id="UP001198893">
    <property type="component" value="Unassembled WGS sequence"/>
</dbReference>
<name>A0AAW4WL19_9FIRM</name>